<organism evidence="3 4">
    <name type="scientific">Rhizopus microsporus ATCC 52813</name>
    <dbReference type="NCBI Taxonomy" id="1340429"/>
    <lineage>
        <taxon>Eukaryota</taxon>
        <taxon>Fungi</taxon>
        <taxon>Fungi incertae sedis</taxon>
        <taxon>Mucoromycota</taxon>
        <taxon>Mucoromycotina</taxon>
        <taxon>Mucoromycetes</taxon>
        <taxon>Mucorales</taxon>
        <taxon>Mucorineae</taxon>
        <taxon>Rhizopodaceae</taxon>
        <taxon>Rhizopus</taxon>
    </lineage>
</organism>
<dbReference type="PANTHER" id="PTHR43968">
    <property type="match status" value="1"/>
</dbReference>
<dbReference type="GeneID" id="35438141"/>
<dbReference type="Proteomes" id="UP000242254">
    <property type="component" value="Unassembled WGS sequence"/>
</dbReference>
<dbReference type="PROSITE" id="PS50405">
    <property type="entry name" value="GST_CTER"/>
    <property type="match status" value="1"/>
</dbReference>
<dbReference type="PANTHER" id="PTHR43968:SF6">
    <property type="entry name" value="GLUTATHIONE S-TRANSFERASE OMEGA"/>
    <property type="match status" value="1"/>
</dbReference>
<accession>A0A2G4SQZ5</accession>
<dbReference type="GO" id="GO:0005737">
    <property type="term" value="C:cytoplasm"/>
    <property type="evidence" value="ECO:0007669"/>
    <property type="project" value="TreeGrafter"/>
</dbReference>
<evidence type="ECO:0008006" key="5">
    <source>
        <dbReference type="Google" id="ProtNLM"/>
    </source>
</evidence>
<dbReference type="SFLD" id="SFLDS00019">
    <property type="entry name" value="Glutathione_Transferase_(cytos"/>
    <property type="match status" value="1"/>
</dbReference>
<protein>
    <recommendedName>
        <fullName evidence="5">Glutathione S-transferase</fullName>
    </recommendedName>
</protein>
<name>A0A2G4SQZ5_RHIZD</name>
<dbReference type="InterPro" id="IPR050983">
    <property type="entry name" value="GST_Omega/HSP26"/>
</dbReference>
<dbReference type="Pfam" id="PF14497">
    <property type="entry name" value="GST_C_3"/>
    <property type="match status" value="1"/>
</dbReference>
<dbReference type="InterPro" id="IPR004046">
    <property type="entry name" value="GST_C"/>
</dbReference>
<dbReference type="STRING" id="1340429.A0A2G4SQZ5"/>
<sequence>MQSPTVIGNYFSTYTRSIRMALIHLDVSFQFEQADPHSSLAYKYNPFGRIPSFLHKDKTIFETLAIREYIDTVISDKLTPKDLDTRIKMIQMISILNDYVFHHVLFGVSKRRDMYEQQGKKEEEIKQLLEGPLKKAVSIIQGVDKLVPCNGQKFLCGEQLTWADFLLFPVMADMYAIREGPDFIACSPNLRQWFLTFQARKEAKETFPGTIADTLSKKKSNV</sequence>
<dbReference type="SUPFAM" id="SSF52833">
    <property type="entry name" value="Thioredoxin-like"/>
    <property type="match status" value="1"/>
</dbReference>
<dbReference type="Gene3D" id="3.40.30.10">
    <property type="entry name" value="Glutaredoxin"/>
    <property type="match status" value="1"/>
</dbReference>
<feature type="domain" description="GST C-terminal" evidence="2">
    <location>
        <begin position="82"/>
        <end position="222"/>
    </location>
</feature>
<reference evidence="3 4" key="1">
    <citation type="journal article" date="2016" name="Proc. Natl. Acad. Sci. U.S.A.">
        <title>Lipid metabolic changes in an early divergent fungus govern the establishment of a mutualistic symbiosis with endobacteria.</title>
        <authorList>
            <person name="Lastovetsky O.A."/>
            <person name="Gaspar M.L."/>
            <person name="Mondo S.J."/>
            <person name="LaButti K.M."/>
            <person name="Sandor L."/>
            <person name="Grigoriev I.V."/>
            <person name="Henry S.A."/>
            <person name="Pawlowska T.E."/>
        </authorList>
    </citation>
    <scope>NUCLEOTIDE SEQUENCE [LARGE SCALE GENOMIC DNA]</scope>
    <source>
        <strain evidence="3 4">ATCC 52813</strain>
    </source>
</reference>
<dbReference type="Gene3D" id="1.20.1050.10">
    <property type="match status" value="1"/>
</dbReference>
<keyword evidence="4" id="KW-1185">Reference proteome</keyword>
<dbReference type="Pfam" id="PF02798">
    <property type="entry name" value="GST_N"/>
    <property type="match status" value="1"/>
</dbReference>
<evidence type="ECO:0000259" key="1">
    <source>
        <dbReference type="PROSITE" id="PS50404"/>
    </source>
</evidence>
<evidence type="ECO:0000313" key="3">
    <source>
        <dbReference type="EMBL" id="PHZ11175.1"/>
    </source>
</evidence>
<dbReference type="CDD" id="cd00299">
    <property type="entry name" value="GST_C_family"/>
    <property type="match status" value="1"/>
</dbReference>
<dbReference type="CDD" id="cd00570">
    <property type="entry name" value="GST_N_family"/>
    <property type="match status" value="1"/>
</dbReference>
<dbReference type="PROSITE" id="PS50404">
    <property type="entry name" value="GST_NTER"/>
    <property type="match status" value="1"/>
</dbReference>
<feature type="domain" description="GST N-terminal" evidence="1">
    <location>
        <begin position="2"/>
        <end position="78"/>
    </location>
</feature>
<dbReference type="RefSeq" id="XP_023464883.1">
    <property type="nucleotide sequence ID" value="XM_023607151.1"/>
</dbReference>
<dbReference type="InterPro" id="IPR004045">
    <property type="entry name" value="Glutathione_S-Trfase_N"/>
</dbReference>
<dbReference type="InterPro" id="IPR040079">
    <property type="entry name" value="Glutathione_S-Trfase"/>
</dbReference>
<dbReference type="SUPFAM" id="SSF47616">
    <property type="entry name" value="GST C-terminal domain-like"/>
    <property type="match status" value="1"/>
</dbReference>
<proteinExistence type="predicted"/>
<dbReference type="InterPro" id="IPR036282">
    <property type="entry name" value="Glutathione-S-Trfase_C_sf"/>
</dbReference>
<dbReference type="EMBL" id="KZ303852">
    <property type="protein sequence ID" value="PHZ11175.1"/>
    <property type="molecule type" value="Genomic_DNA"/>
</dbReference>
<dbReference type="AlphaFoldDB" id="A0A2G4SQZ5"/>
<dbReference type="InterPro" id="IPR010987">
    <property type="entry name" value="Glutathione-S-Trfase_C-like"/>
</dbReference>
<evidence type="ECO:0000313" key="4">
    <source>
        <dbReference type="Proteomes" id="UP000242254"/>
    </source>
</evidence>
<dbReference type="InterPro" id="IPR036249">
    <property type="entry name" value="Thioredoxin-like_sf"/>
</dbReference>
<gene>
    <name evidence="3" type="ORF">RHIMIDRAFT_20960</name>
</gene>
<evidence type="ECO:0000259" key="2">
    <source>
        <dbReference type="PROSITE" id="PS50405"/>
    </source>
</evidence>